<dbReference type="SUPFAM" id="SSF50353">
    <property type="entry name" value="Cytokine"/>
    <property type="match status" value="1"/>
</dbReference>
<comment type="similarity">
    <text evidence="2 4">Belongs to the heparin-binding growth factors family.</text>
</comment>
<evidence type="ECO:0000313" key="5">
    <source>
        <dbReference type="EMBL" id="KAI7790469.1"/>
    </source>
</evidence>
<gene>
    <name evidence="5" type="ORF">IRJ41_005765</name>
</gene>
<comment type="caution">
    <text evidence="5">The sequence shown here is derived from an EMBL/GenBank/DDBJ whole genome shotgun (WGS) entry which is preliminary data.</text>
</comment>
<proteinExistence type="inferred from homology"/>
<sequence>MSKWFTWRHYTTQVVDLMYFRWMLLCSAVILSLCLICDCTKEETDFSGDQVGRLRHMWLLSMMETKMREKDFIILPLNLNFLSINPARELITHQLLYCRAGIGFHLQILKNGSVGGVHEPSEYNLLRVFAMSPGVVGIRGVKSELYLCMNKEGNARGMKEFSNECLFKEHMEENHHNTYSSLPHPGLYLALSQQGQLRRGNRVAPHQACTHFLPRKPHFK</sequence>
<evidence type="ECO:0000313" key="6">
    <source>
        <dbReference type="Proteomes" id="UP001059041"/>
    </source>
</evidence>
<reference evidence="5" key="1">
    <citation type="submission" date="2021-02" db="EMBL/GenBank/DDBJ databases">
        <title>Comparative genomics reveals that relaxation of natural selection precedes convergent phenotypic evolution of cavefish.</title>
        <authorList>
            <person name="Peng Z."/>
        </authorList>
    </citation>
    <scope>NUCLEOTIDE SEQUENCE</scope>
    <source>
        <tissue evidence="5">Muscle</tissue>
    </source>
</reference>
<organism evidence="5 6">
    <name type="scientific">Triplophysa rosa</name>
    <name type="common">Cave loach</name>
    <dbReference type="NCBI Taxonomy" id="992332"/>
    <lineage>
        <taxon>Eukaryota</taxon>
        <taxon>Metazoa</taxon>
        <taxon>Chordata</taxon>
        <taxon>Craniata</taxon>
        <taxon>Vertebrata</taxon>
        <taxon>Euteleostomi</taxon>
        <taxon>Actinopterygii</taxon>
        <taxon>Neopterygii</taxon>
        <taxon>Teleostei</taxon>
        <taxon>Ostariophysi</taxon>
        <taxon>Cypriniformes</taxon>
        <taxon>Nemacheilidae</taxon>
        <taxon>Triplophysa</taxon>
    </lineage>
</organism>
<accession>A0A9W7T4Q6</accession>
<evidence type="ECO:0000256" key="2">
    <source>
        <dbReference type="ARBA" id="ARBA00007936"/>
    </source>
</evidence>
<dbReference type="InterPro" id="IPR002209">
    <property type="entry name" value="Fibroblast_GF_fam"/>
</dbReference>
<dbReference type="EMBL" id="JAFHDT010000109">
    <property type="protein sequence ID" value="KAI7790469.1"/>
    <property type="molecule type" value="Genomic_DNA"/>
</dbReference>
<dbReference type="GO" id="GO:0008083">
    <property type="term" value="F:growth factor activity"/>
    <property type="evidence" value="ECO:0007669"/>
    <property type="project" value="InterPro"/>
</dbReference>
<dbReference type="AlphaFoldDB" id="A0A9W7T4Q6"/>
<dbReference type="CDD" id="cd23305">
    <property type="entry name" value="beta-trefoil_FGF3-like"/>
    <property type="match status" value="1"/>
</dbReference>
<evidence type="ECO:0000256" key="4">
    <source>
        <dbReference type="RuleBase" id="RU049442"/>
    </source>
</evidence>
<comment type="subcellular location">
    <subcellularLocation>
        <location evidence="1">Secreted</location>
    </subcellularLocation>
</comment>
<evidence type="ECO:0000256" key="3">
    <source>
        <dbReference type="ARBA" id="ARBA00022525"/>
    </source>
</evidence>
<dbReference type="InterPro" id="IPR008996">
    <property type="entry name" value="IL1/FGF"/>
</dbReference>
<dbReference type="SMART" id="SM00442">
    <property type="entry name" value="FGF"/>
    <property type="match status" value="1"/>
</dbReference>
<keyword evidence="6" id="KW-1185">Reference proteome</keyword>
<name>A0A9W7T4Q6_TRIRA</name>
<evidence type="ECO:0000256" key="1">
    <source>
        <dbReference type="ARBA" id="ARBA00004613"/>
    </source>
</evidence>
<dbReference type="GO" id="GO:0005576">
    <property type="term" value="C:extracellular region"/>
    <property type="evidence" value="ECO:0007669"/>
    <property type="project" value="UniProtKB-SubCell"/>
</dbReference>
<dbReference type="PRINTS" id="PR00263">
    <property type="entry name" value="HBGFFGF"/>
</dbReference>
<dbReference type="PANTHER" id="PTHR11486">
    <property type="entry name" value="FIBROBLAST GROWTH FACTOR"/>
    <property type="match status" value="1"/>
</dbReference>
<keyword evidence="3" id="KW-0964">Secreted</keyword>
<protein>
    <recommendedName>
        <fullName evidence="4">Fibroblast growth factor</fullName>
        <shortName evidence="4">FGF</shortName>
    </recommendedName>
</protein>
<dbReference type="Proteomes" id="UP001059041">
    <property type="component" value="Unassembled WGS sequence"/>
</dbReference>
<dbReference type="Pfam" id="PF00167">
    <property type="entry name" value="FGF"/>
    <property type="match status" value="1"/>
</dbReference>
<dbReference type="Gene3D" id="2.80.10.50">
    <property type="match status" value="1"/>
</dbReference>
<dbReference type="PRINTS" id="PR00262">
    <property type="entry name" value="IL1HBGF"/>
</dbReference>